<dbReference type="Proteomes" id="UP000298358">
    <property type="component" value="Unassembled WGS sequence"/>
</dbReference>
<proteinExistence type="predicted"/>
<dbReference type="GO" id="GO:0016757">
    <property type="term" value="F:glycosyltransferase activity"/>
    <property type="evidence" value="ECO:0007669"/>
    <property type="project" value="UniProtKB-KW"/>
</dbReference>
<dbReference type="Pfam" id="PF13579">
    <property type="entry name" value="Glyco_trans_4_4"/>
    <property type="match status" value="1"/>
</dbReference>
<sequence length="425" mass="44714">MPARPEVLTVAHVAHTVERGGAELALARLLGSPCRDWDARLVLPRPGDADASGGADRDPDPDAGAFAGLEARGVHVIRAGSPQRPGASRATPWAAVRFAASLVRQALAIRRSGAFRGAHVVHANSTRAAVYAALALTGTRAPLVVHLRDRGEPEAMGRIGFLAFRRTAVRRAAGFIANSASTAGTVRPFLRRGQFVEVVPSPIGMPVADPGPGRSGSEAAGAPVRIGMVARLDPWKGQEELIRAYAAAGVDDRATLTLVGGPAFGHAEHERRLRALAAELGLRNVTFAGHRDDVRERIDALDVCVQYSTRAEPLGQNVLQYLARGRAVIAAAEGGPAEWIADGVNGLLVAPRNVDALAGALRRLVDDASLREALAAAAPATEGLMDDCAVARRHAEVFERAVFERGVVERGVVERGAARRGAGRH</sequence>
<comment type="caution">
    <text evidence="5">The sequence shown here is derived from an EMBL/GenBank/DDBJ whole genome shotgun (WGS) entry which is preliminary data.</text>
</comment>
<evidence type="ECO:0000259" key="4">
    <source>
        <dbReference type="Pfam" id="PF13579"/>
    </source>
</evidence>
<dbReference type="InterPro" id="IPR028098">
    <property type="entry name" value="Glyco_trans_4-like_N"/>
</dbReference>
<dbReference type="InterPro" id="IPR001296">
    <property type="entry name" value="Glyco_trans_1"/>
</dbReference>
<keyword evidence="2 5" id="KW-0808">Transferase</keyword>
<evidence type="ECO:0000313" key="5">
    <source>
        <dbReference type="EMBL" id="TFU30922.1"/>
    </source>
</evidence>
<dbReference type="OrthoDB" id="9814612at2"/>
<protein>
    <submittedName>
        <fullName evidence="5">Glycosyltransferase</fullName>
    </submittedName>
</protein>
<dbReference type="SUPFAM" id="SSF53756">
    <property type="entry name" value="UDP-Glycosyltransferase/glycogen phosphorylase"/>
    <property type="match status" value="1"/>
</dbReference>
<dbReference type="Pfam" id="PF00534">
    <property type="entry name" value="Glycos_transf_1"/>
    <property type="match status" value="1"/>
</dbReference>
<accession>A0A4Y9FPY9</accession>
<dbReference type="CDD" id="cd03801">
    <property type="entry name" value="GT4_PimA-like"/>
    <property type="match status" value="1"/>
</dbReference>
<keyword evidence="1" id="KW-0328">Glycosyltransferase</keyword>
<keyword evidence="6" id="KW-1185">Reference proteome</keyword>
<feature type="domain" description="Glycosyl transferase family 1" evidence="3">
    <location>
        <begin position="224"/>
        <end position="378"/>
    </location>
</feature>
<gene>
    <name evidence="5" type="ORF">E4U02_14065</name>
</gene>
<dbReference type="AlphaFoldDB" id="A0A4Y9FPY9"/>
<evidence type="ECO:0000256" key="1">
    <source>
        <dbReference type="ARBA" id="ARBA00022676"/>
    </source>
</evidence>
<reference evidence="5 6" key="1">
    <citation type="submission" date="2019-03" db="EMBL/GenBank/DDBJ databases">
        <title>Diversity of the mouse oral microbiome.</title>
        <authorList>
            <person name="Joseph S."/>
            <person name="Aduse-Opoku J."/>
            <person name="Curtis M."/>
            <person name="Wade W."/>
            <person name="Hashim A."/>
        </authorList>
    </citation>
    <scope>NUCLEOTIDE SEQUENCE [LARGE SCALE GENOMIC DNA]</scope>
    <source>
        <strain evidence="5 6">P1012</strain>
    </source>
</reference>
<dbReference type="Gene3D" id="3.40.50.2000">
    <property type="entry name" value="Glycogen Phosphorylase B"/>
    <property type="match status" value="2"/>
</dbReference>
<feature type="domain" description="Glycosyltransferase subfamily 4-like N-terminal" evidence="4">
    <location>
        <begin position="36"/>
        <end position="200"/>
    </location>
</feature>
<dbReference type="EMBL" id="SPQB01000051">
    <property type="protein sequence ID" value="TFU30922.1"/>
    <property type="molecule type" value="Genomic_DNA"/>
</dbReference>
<evidence type="ECO:0000313" key="6">
    <source>
        <dbReference type="Proteomes" id="UP000298358"/>
    </source>
</evidence>
<dbReference type="PANTHER" id="PTHR12526:SF637">
    <property type="entry name" value="GLYCOSYLTRANSFERASE EPSF-RELATED"/>
    <property type="match status" value="1"/>
</dbReference>
<dbReference type="RefSeq" id="WP_135115442.1">
    <property type="nucleotide sequence ID" value="NZ_JADGLL010000051.1"/>
</dbReference>
<evidence type="ECO:0000256" key="2">
    <source>
        <dbReference type="ARBA" id="ARBA00022679"/>
    </source>
</evidence>
<organism evidence="5 6">
    <name type="scientific">Microbacterium paludicola</name>
    <dbReference type="NCBI Taxonomy" id="300019"/>
    <lineage>
        <taxon>Bacteria</taxon>
        <taxon>Bacillati</taxon>
        <taxon>Actinomycetota</taxon>
        <taxon>Actinomycetes</taxon>
        <taxon>Micrococcales</taxon>
        <taxon>Microbacteriaceae</taxon>
        <taxon>Microbacterium</taxon>
    </lineage>
</organism>
<dbReference type="PANTHER" id="PTHR12526">
    <property type="entry name" value="GLYCOSYLTRANSFERASE"/>
    <property type="match status" value="1"/>
</dbReference>
<evidence type="ECO:0000259" key="3">
    <source>
        <dbReference type="Pfam" id="PF00534"/>
    </source>
</evidence>
<name>A0A4Y9FPY9_9MICO</name>